<evidence type="ECO:0000313" key="2">
    <source>
        <dbReference type="RefSeq" id="XP_022755234.1"/>
    </source>
</evidence>
<dbReference type="AlphaFoldDB" id="A0A6P5ZR78"/>
<dbReference type="Proteomes" id="UP000515121">
    <property type="component" value="Unplaced"/>
</dbReference>
<dbReference type="GeneID" id="111303324"/>
<reference evidence="2" key="1">
    <citation type="submission" date="2025-08" db="UniProtKB">
        <authorList>
            <consortium name="RefSeq"/>
        </authorList>
    </citation>
    <scope>IDENTIFICATION</scope>
    <source>
        <tissue evidence="2">Fruit stalk</tissue>
    </source>
</reference>
<sequence length="96" mass="10795">MSACCGISKSPFRSCGRILLGHFLDSVQLRALVFPLYQSSGHQKGYEQFDAVLMGMLRRILDANKLNSDRFQQLFYSFEAAEEVAPSLEIIVYASL</sequence>
<dbReference type="RefSeq" id="XP_022755234.1">
    <property type="nucleotide sequence ID" value="XM_022899499.1"/>
</dbReference>
<protein>
    <submittedName>
        <fullName evidence="2">Transportin-1-like</fullName>
    </submittedName>
</protein>
<dbReference type="KEGG" id="dzi:111303324"/>
<gene>
    <name evidence="2" type="primary">LOC111303324</name>
</gene>
<name>A0A6P5ZR78_DURZI</name>
<accession>A0A6P5ZR78</accession>
<organism evidence="1 2">
    <name type="scientific">Durio zibethinus</name>
    <name type="common">Durian</name>
    <dbReference type="NCBI Taxonomy" id="66656"/>
    <lineage>
        <taxon>Eukaryota</taxon>
        <taxon>Viridiplantae</taxon>
        <taxon>Streptophyta</taxon>
        <taxon>Embryophyta</taxon>
        <taxon>Tracheophyta</taxon>
        <taxon>Spermatophyta</taxon>
        <taxon>Magnoliopsida</taxon>
        <taxon>eudicotyledons</taxon>
        <taxon>Gunneridae</taxon>
        <taxon>Pentapetalae</taxon>
        <taxon>rosids</taxon>
        <taxon>malvids</taxon>
        <taxon>Malvales</taxon>
        <taxon>Malvaceae</taxon>
        <taxon>Helicteroideae</taxon>
        <taxon>Durio</taxon>
    </lineage>
</organism>
<keyword evidence="1" id="KW-1185">Reference proteome</keyword>
<proteinExistence type="predicted"/>
<evidence type="ECO:0000313" key="1">
    <source>
        <dbReference type="Proteomes" id="UP000515121"/>
    </source>
</evidence>